<proteinExistence type="inferred from homology"/>
<protein>
    <submittedName>
        <fullName evidence="10">Peptidase</fullName>
    </submittedName>
</protein>
<evidence type="ECO:0000259" key="9">
    <source>
        <dbReference type="Pfam" id="PF00082"/>
    </source>
</evidence>
<dbReference type="SUPFAM" id="SSF52025">
    <property type="entry name" value="PA domain"/>
    <property type="match status" value="1"/>
</dbReference>
<name>A0A5P2CNL9_STRVZ</name>
<dbReference type="InterPro" id="IPR015500">
    <property type="entry name" value="Peptidase_S8_subtilisin-rel"/>
</dbReference>
<evidence type="ECO:0000256" key="3">
    <source>
        <dbReference type="ARBA" id="ARBA00022801"/>
    </source>
</evidence>
<dbReference type="PROSITE" id="PS00138">
    <property type="entry name" value="SUBTILASE_SER"/>
    <property type="match status" value="1"/>
</dbReference>
<comment type="similarity">
    <text evidence="1 6">Belongs to the peptidase S8 family.</text>
</comment>
<feature type="compositionally biased region" description="Basic and acidic residues" evidence="7">
    <location>
        <begin position="63"/>
        <end position="74"/>
    </location>
</feature>
<sequence>MRLISRTALGAASAVALAVTAAVPSVAEPRADTADERPLVGSALQRDGGAVVTLVTGDRVLVRSDGKSGGESRGKSSAGAAALPGEDGTTPMIQTRQSGKDLYVYPEGAVHAIAEGLVDEELFNVTGLVRQGYDDAHSKKLPLIAVYDTSVDVARAVPATPRGAERGPVLEPVDGVALKADKKKAGDFWADITNPRSRAAGDLKKLWLDAKVEATLERSTKQVHAPEAWAAGYDGKGTKVAVLDTGADAGHPDLKGRIGATRNFTDSPDTEDRQGHGTHTTSTVGGSGAASGGKKKGVAPGTELLHGKVLNDSGSGATSWIIEGMQWAVDQKADVVSMSLGNPARTDCTDPMSTATEELARSAKDTLFVIAAGNTGPSLNSVSSPGCAPGVLTVGAVDRDDTTAPFSSRGPAYGSHTLKPEIAAPGVGISAAAAGGRGVHAYRSMSGTSMATPHVAGAAALVKQRHPDWSAQRIKAALVSSADSRVPGDARETGGGRLDAKAAVDQKVLGSPAVQGGSFGWPQDSSDRTTVDVPYTNTTDKAVTLQLAVDAVTGNDGSSVRSGVARLGKRSVTVPAGATVRVPLKVTPDAELKRAQYGDVTGRVLATAADGTRVSTPFSLYVQPETVSLRVKLIDRHGRAADGTSSVDLIGTDTATGERRFNEGANDQTYQVRPGSYFLTGFIDTRDTEGGGDKKLTDSLTHIARPQVEVEKDTTITLDARKAHRLTVRTDKASEVRGATLAFARTWGKDNWLHAGTAAGPRTIRSYYQSVEGRPADGTFESGSYWRTAAPQITELAVVGDKNPDKKLHPLTASLGSANLDGTGKAAVVDAKSGTAQELEAAGVKGRIALVEAPDSGDVAAVAAEAKKAGAVAVLAHRAAPGRWYPSAGFTGSPLPVLGIEPDDAAYVLSRLASGPVVLRWKATANSPYVYNLAFPETGQIRADRTYRVRDKDLAANEATYRAMGQATDYVDLPSAVRPTGLEIYFGNLASVPAPGKRTEYYSAGTTGWGHQVSSSFPYGEFMIDPVRTYEKGERREETWYDGVLTPGAPRDAAGRPALAGERQGNLIGVAPGFWADAEHGGIQGSFGDIGSVRLERDGEVVGESGWPSGVFSVPAEDSAYDLTLSTMKLGSRVWHRSTSTETTWSFRSHLDEDAASQGIPMLFPRYTLAEDGLKTLPAKDGQRIELGVTGHAGYEPGALTKATLSYSYDEGRTWTAAKTAEHGGKWSATVNHADASGKPVRLKTRLTDAHGNSVTQTVARAYDVR</sequence>
<dbReference type="InterPro" id="IPR023828">
    <property type="entry name" value="Peptidase_S8_Ser-AS"/>
</dbReference>
<feature type="signal peptide" evidence="8">
    <location>
        <begin position="1"/>
        <end position="27"/>
    </location>
</feature>
<evidence type="ECO:0000256" key="1">
    <source>
        <dbReference type="ARBA" id="ARBA00011073"/>
    </source>
</evidence>
<dbReference type="Pfam" id="PF00082">
    <property type="entry name" value="Peptidase_S8"/>
    <property type="match status" value="1"/>
</dbReference>
<evidence type="ECO:0000256" key="8">
    <source>
        <dbReference type="SAM" id="SignalP"/>
    </source>
</evidence>
<feature type="region of interest" description="Disordered" evidence="7">
    <location>
        <begin position="63"/>
        <end position="92"/>
    </location>
</feature>
<feature type="active site" description="Charge relay system" evidence="5 6">
    <location>
        <position position="449"/>
    </location>
</feature>
<reference evidence="10 11" key="1">
    <citation type="submission" date="2018-05" db="EMBL/GenBank/DDBJ databases">
        <title>Streptomyces venezuelae.</title>
        <authorList>
            <person name="Kim W."/>
            <person name="Lee N."/>
            <person name="Cho B.-K."/>
        </authorList>
    </citation>
    <scope>NUCLEOTIDE SEQUENCE [LARGE SCALE GENOMIC DNA]</scope>
    <source>
        <strain evidence="10 11">ATCC 14585</strain>
    </source>
</reference>
<dbReference type="InterPro" id="IPR046450">
    <property type="entry name" value="PA_dom_sf"/>
</dbReference>
<dbReference type="GO" id="GO:0004252">
    <property type="term" value="F:serine-type endopeptidase activity"/>
    <property type="evidence" value="ECO:0007669"/>
    <property type="project" value="UniProtKB-UniRule"/>
</dbReference>
<dbReference type="EMBL" id="CP029191">
    <property type="protein sequence ID" value="QES44524.1"/>
    <property type="molecule type" value="Genomic_DNA"/>
</dbReference>
<feature type="active site" description="Charge relay system" evidence="5 6">
    <location>
        <position position="244"/>
    </location>
</feature>
<evidence type="ECO:0000256" key="2">
    <source>
        <dbReference type="ARBA" id="ARBA00022670"/>
    </source>
</evidence>
<evidence type="ECO:0000313" key="11">
    <source>
        <dbReference type="Proteomes" id="UP000324015"/>
    </source>
</evidence>
<organism evidence="10 11">
    <name type="scientific">Streptomyces venezuelae</name>
    <dbReference type="NCBI Taxonomy" id="54571"/>
    <lineage>
        <taxon>Bacteria</taxon>
        <taxon>Bacillati</taxon>
        <taxon>Actinomycetota</taxon>
        <taxon>Actinomycetes</taxon>
        <taxon>Kitasatosporales</taxon>
        <taxon>Streptomycetaceae</taxon>
        <taxon>Streptomyces</taxon>
    </lineage>
</organism>
<feature type="active site" description="Charge relay system" evidence="5 6">
    <location>
        <position position="276"/>
    </location>
</feature>
<keyword evidence="8" id="KW-0732">Signal</keyword>
<dbReference type="GO" id="GO:0006508">
    <property type="term" value="P:proteolysis"/>
    <property type="evidence" value="ECO:0007669"/>
    <property type="project" value="UniProtKB-KW"/>
</dbReference>
<gene>
    <name evidence="10" type="ORF">DEJ49_29160</name>
</gene>
<dbReference type="PROSITE" id="PS51892">
    <property type="entry name" value="SUBTILASE"/>
    <property type="match status" value="1"/>
</dbReference>
<dbReference type="Gene3D" id="3.50.30.30">
    <property type="match status" value="1"/>
</dbReference>
<keyword evidence="2 6" id="KW-0645">Protease</keyword>
<dbReference type="AlphaFoldDB" id="A0A5P2CNL9"/>
<accession>A0A5P2CNL9</accession>
<dbReference type="InterPro" id="IPR050131">
    <property type="entry name" value="Peptidase_S8_subtilisin-like"/>
</dbReference>
<dbReference type="Proteomes" id="UP000324015">
    <property type="component" value="Chromosome"/>
</dbReference>
<evidence type="ECO:0000313" key="10">
    <source>
        <dbReference type="EMBL" id="QES44524.1"/>
    </source>
</evidence>
<dbReference type="InterPro" id="IPR036852">
    <property type="entry name" value="Peptidase_S8/S53_dom_sf"/>
</dbReference>
<dbReference type="RefSeq" id="WP_150186852.1">
    <property type="nucleotide sequence ID" value="NZ_CP029191.1"/>
</dbReference>
<evidence type="ECO:0000256" key="6">
    <source>
        <dbReference type="PROSITE-ProRule" id="PRU01240"/>
    </source>
</evidence>
<dbReference type="Gene3D" id="3.40.50.200">
    <property type="entry name" value="Peptidase S8/S53 domain"/>
    <property type="match status" value="1"/>
</dbReference>
<keyword evidence="4 6" id="KW-0720">Serine protease</keyword>
<dbReference type="SUPFAM" id="SSF52743">
    <property type="entry name" value="Subtilisin-like"/>
    <property type="match status" value="1"/>
</dbReference>
<feature type="domain" description="Peptidase S8/S53" evidence="9">
    <location>
        <begin position="235"/>
        <end position="494"/>
    </location>
</feature>
<feature type="chain" id="PRO_5024982384" evidence="8">
    <location>
        <begin position="28"/>
        <end position="1266"/>
    </location>
</feature>
<evidence type="ECO:0000256" key="7">
    <source>
        <dbReference type="SAM" id="MobiDB-lite"/>
    </source>
</evidence>
<dbReference type="PANTHER" id="PTHR43806">
    <property type="entry name" value="PEPTIDASE S8"/>
    <property type="match status" value="1"/>
</dbReference>
<dbReference type="PANTHER" id="PTHR43806:SF11">
    <property type="entry name" value="CEREVISIN-RELATED"/>
    <property type="match status" value="1"/>
</dbReference>
<evidence type="ECO:0000256" key="5">
    <source>
        <dbReference type="PIRSR" id="PIRSR615500-1"/>
    </source>
</evidence>
<keyword evidence="3 6" id="KW-0378">Hydrolase</keyword>
<dbReference type="PRINTS" id="PR00723">
    <property type="entry name" value="SUBTILISIN"/>
</dbReference>
<feature type="region of interest" description="Disordered" evidence="7">
    <location>
        <begin position="248"/>
        <end position="300"/>
    </location>
</feature>
<evidence type="ECO:0000256" key="4">
    <source>
        <dbReference type="ARBA" id="ARBA00022825"/>
    </source>
</evidence>
<dbReference type="InterPro" id="IPR000209">
    <property type="entry name" value="Peptidase_S8/S53_dom"/>
</dbReference>